<dbReference type="CDD" id="cd19941">
    <property type="entry name" value="TIL"/>
    <property type="match status" value="1"/>
</dbReference>
<sequence length="541" mass="62441">MDHGQIFSGLVILLWTANILFANQVVENVLTGDNNLASSYFFYQRPEYPRDCKEVQDFCSSTNTSGLHLIKPDGYPEPFEVYCENSEDSGGWTVILRREDGVVYFDRNWTEYKLGFGFLATEFWLGNDKISCLTNQKKYELRIDITNSYGMSFYAIYNSFRISDEESKYNLDRPGEYSGNVDTHVTWCKINTGYENCTCQKSCGNPHDCLDTCDNEDICICPEDYYLKEELCVQREECGCYAFEGILIPEGEEGEVYANSDCTRLATCQDGQLRWNDLYECGDNEVCEVRNNVRQCYCAPGSIGEGEGCVTVTDCFDVYKVYKKKTDNVENGVHKIKPENWPGEPFEVYCNMSEGGGWTVFQRRVDNSVDFFRNWTNYTEGFGSPEGGLWLGNEKLYFLTNQKRYKLRIDLVNREGSPYYAEFDYFRIGDADSKYKLTHVGTYSGDADSRSNADGHALRNHLNYPFSTYDQDNDVHSSLNCAEYNHGAWWYHNCYNSNLNGDYHAPWDSHTSIDWYYLPGSRYNILYTEMKLRPFLTDTGL</sequence>
<dbReference type="PANTHER" id="PTHR19143">
    <property type="entry name" value="FIBRINOGEN/TENASCIN/ANGIOPOEITIN"/>
    <property type="match status" value="1"/>
</dbReference>
<evidence type="ECO:0000256" key="1">
    <source>
        <dbReference type="ARBA" id="ARBA00023157"/>
    </source>
</evidence>
<dbReference type="InterPro" id="IPR002181">
    <property type="entry name" value="Fibrinogen_a/b/g_C_dom"/>
</dbReference>
<keyword evidence="5" id="KW-1185">Reference proteome</keyword>
<dbReference type="Pfam" id="PF00147">
    <property type="entry name" value="Fibrinogen_C"/>
    <property type="match status" value="2"/>
</dbReference>
<feature type="chain" id="PRO_5040424694" evidence="2">
    <location>
        <begin position="23"/>
        <end position="541"/>
    </location>
</feature>
<protein>
    <submittedName>
        <fullName evidence="4">Fibrinogen-like protein A</fullName>
    </submittedName>
</protein>
<dbReference type="InterPro" id="IPR050373">
    <property type="entry name" value="Fibrinogen_C-term_domain"/>
</dbReference>
<reference evidence="4" key="1">
    <citation type="submission" date="2021-10" db="EMBL/GenBank/DDBJ databases">
        <title>Tropical sea cucumber genome reveals ecological adaptation and Cuvierian tubules defense mechanism.</title>
        <authorList>
            <person name="Chen T."/>
        </authorList>
    </citation>
    <scope>NUCLEOTIDE SEQUENCE</scope>
    <source>
        <strain evidence="4">Nanhai2018</strain>
        <tissue evidence="4">Muscle</tissue>
    </source>
</reference>
<evidence type="ECO:0000256" key="2">
    <source>
        <dbReference type="SAM" id="SignalP"/>
    </source>
</evidence>
<dbReference type="EMBL" id="JAIZAY010000001">
    <property type="protein sequence ID" value="KAJ8050681.1"/>
    <property type="molecule type" value="Genomic_DNA"/>
</dbReference>
<dbReference type="Gene3D" id="3.90.215.10">
    <property type="entry name" value="Gamma Fibrinogen, chain A, domain 1"/>
    <property type="match status" value="2"/>
</dbReference>
<gene>
    <name evidence="4" type="ORF">HOLleu_03978</name>
</gene>
<dbReference type="InterPro" id="IPR014716">
    <property type="entry name" value="Fibrinogen_a/b/g_C_1"/>
</dbReference>
<dbReference type="OrthoDB" id="7250310at2759"/>
<comment type="caution">
    <text evidence="4">The sequence shown here is derived from an EMBL/GenBank/DDBJ whole genome shotgun (WGS) entry which is preliminary data.</text>
</comment>
<name>A0A9Q1CSP9_HOLLE</name>
<accession>A0A9Q1CSP9</accession>
<keyword evidence="2" id="KW-0732">Signal</keyword>
<evidence type="ECO:0000313" key="4">
    <source>
        <dbReference type="EMBL" id="KAJ8050681.1"/>
    </source>
</evidence>
<evidence type="ECO:0000259" key="3">
    <source>
        <dbReference type="PROSITE" id="PS51406"/>
    </source>
</evidence>
<dbReference type="SMART" id="SM00186">
    <property type="entry name" value="FBG"/>
    <property type="match status" value="2"/>
</dbReference>
<feature type="domain" description="Fibrinogen C-terminal" evidence="3">
    <location>
        <begin position="43"/>
        <end position="180"/>
    </location>
</feature>
<keyword evidence="1" id="KW-1015">Disulfide bond</keyword>
<dbReference type="InterPro" id="IPR036056">
    <property type="entry name" value="Fibrinogen-like_C"/>
</dbReference>
<dbReference type="Proteomes" id="UP001152320">
    <property type="component" value="Chromosome 1"/>
</dbReference>
<dbReference type="PROSITE" id="PS00514">
    <property type="entry name" value="FIBRINOGEN_C_1"/>
    <property type="match status" value="1"/>
</dbReference>
<proteinExistence type="predicted"/>
<dbReference type="GO" id="GO:0005615">
    <property type="term" value="C:extracellular space"/>
    <property type="evidence" value="ECO:0007669"/>
    <property type="project" value="TreeGrafter"/>
</dbReference>
<dbReference type="InterPro" id="IPR020837">
    <property type="entry name" value="Fibrinogen_CS"/>
</dbReference>
<organism evidence="4 5">
    <name type="scientific">Holothuria leucospilota</name>
    <name type="common">Black long sea cucumber</name>
    <name type="synonym">Mertensiothuria leucospilota</name>
    <dbReference type="NCBI Taxonomy" id="206669"/>
    <lineage>
        <taxon>Eukaryota</taxon>
        <taxon>Metazoa</taxon>
        <taxon>Echinodermata</taxon>
        <taxon>Eleutherozoa</taxon>
        <taxon>Echinozoa</taxon>
        <taxon>Holothuroidea</taxon>
        <taxon>Aspidochirotacea</taxon>
        <taxon>Aspidochirotida</taxon>
        <taxon>Holothuriidae</taxon>
        <taxon>Holothuria</taxon>
    </lineage>
</organism>
<dbReference type="SUPFAM" id="SSF56496">
    <property type="entry name" value="Fibrinogen C-terminal domain-like"/>
    <property type="match status" value="2"/>
</dbReference>
<dbReference type="AlphaFoldDB" id="A0A9Q1CSP9"/>
<dbReference type="NCBIfam" id="NF040941">
    <property type="entry name" value="GGGWT_bact"/>
    <property type="match status" value="1"/>
</dbReference>
<dbReference type="CDD" id="cd00087">
    <property type="entry name" value="FReD"/>
    <property type="match status" value="1"/>
</dbReference>
<feature type="signal peptide" evidence="2">
    <location>
        <begin position="1"/>
        <end position="22"/>
    </location>
</feature>
<evidence type="ECO:0000313" key="5">
    <source>
        <dbReference type="Proteomes" id="UP001152320"/>
    </source>
</evidence>
<dbReference type="PROSITE" id="PS51406">
    <property type="entry name" value="FIBRINOGEN_C_2"/>
    <property type="match status" value="2"/>
</dbReference>
<feature type="domain" description="Fibrinogen C-terminal" evidence="3">
    <location>
        <begin position="306"/>
        <end position="536"/>
    </location>
</feature>